<dbReference type="AlphaFoldDB" id="A0A8C6TSD3"/>
<evidence type="ECO:0000256" key="4">
    <source>
        <dbReference type="ARBA" id="ARBA00010617"/>
    </source>
</evidence>
<evidence type="ECO:0000256" key="5">
    <source>
        <dbReference type="ARBA" id="ARBA00022617"/>
    </source>
</evidence>
<dbReference type="FunFam" id="1.10.630.10:FF:000010">
    <property type="entry name" value="cytochrome P450 2W1 isoform X2"/>
    <property type="match status" value="1"/>
</dbReference>
<comment type="cofactor">
    <cofactor evidence="1 13">
        <name>heme</name>
        <dbReference type="ChEBI" id="CHEBI:30413"/>
    </cofactor>
</comment>
<comment type="similarity">
    <text evidence="4 14">Belongs to the cytochrome P450 family.</text>
</comment>
<keyword evidence="11 14" id="KW-0503">Monooxygenase</keyword>
<reference evidence="16" key="1">
    <citation type="submission" date="2025-08" db="UniProtKB">
        <authorList>
            <consortium name="Ensembl"/>
        </authorList>
    </citation>
    <scope>IDENTIFICATION</scope>
</reference>
<dbReference type="PRINTS" id="PR00385">
    <property type="entry name" value="P450"/>
</dbReference>
<dbReference type="GO" id="GO:0006805">
    <property type="term" value="P:xenobiotic metabolic process"/>
    <property type="evidence" value="ECO:0007669"/>
    <property type="project" value="TreeGrafter"/>
</dbReference>
<feature type="binding site" description="axial binding residue" evidence="13">
    <location>
        <position position="441"/>
    </location>
    <ligand>
        <name>heme</name>
        <dbReference type="ChEBI" id="CHEBI:30413"/>
    </ligand>
    <ligandPart>
        <name>Fe</name>
        <dbReference type="ChEBI" id="CHEBI:18248"/>
    </ligandPart>
</feature>
<dbReference type="InterPro" id="IPR002401">
    <property type="entry name" value="Cyt_P450_E_grp-I"/>
</dbReference>
<keyword evidence="6 13" id="KW-0479">Metal-binding</keyword>
<evidence type="ECO:0000313" key="17">
    <source>
        <dbReference type="Proteomes" id="UP000694523"/>
    </source>
</evidence>
<organism evidence="16 17">
    <name type="scientific">Neogobius melanostomus</name>
    <name type="common">round goby</name>
    <dbReference type="NCBI Taxonomy" id="47308"/>
    <lineage>
        <taxon>Eukaryota</taxon>
        <taxon>Metazoa</taxon>
        <taxon>Chordata</taxon>
        <taxon>Craniata</taxon>
        <taxon>Vertebrata</taxon>
        <taxon>Euteleostomi</taxon>
        <taxon>Actinopterygii</taxon>
        <taxon>Neopterygii</taxon>
        <taxon>Teleostei</taxon>
        <taxon>Neoteleostei</taxon>
        <taxon>Acanthomorphata</taxon>
        <taxon>Gobiaria</taxon>
        <taxon>Gobiiformes</taxon>
        <taxon>Gobioidei</taxon>
        <taxon>Gobiidae</taxon>
        <taxon>Benthophilinae</taxon>
        <taxon>Neogobiini</taxon>
        <taxon>Neogobius</taxon>
    </lineage>
</organism>
<accession>A0A8C6TSD3</accession>
<evidence type="ECO:0000256" key="7">
    <source>
        <dbReference type="ARBA" id="ARBA00022824"/>
    </source>
</evidence>
<dbReference type="GO" id="GO:0005506">
    <property type="term" value="F:iron ion binding"/>
    <property type="evidence" value="ECO:0007669"/>
    <property type="project" value="InterPro"/>
</dbReference>
<keyword evidence="8" id="KW-0492">Microsome</keyword>
<dbReference type="PRINTS" id="PR00463">
    <property type="entry name" value="EP450I"/>
</dbReference>
<evidence type="ECO:0000256" key="14">
    <source>
        <dbReference type="RuleBase" id="RU000461"/>
    </source>
</evidence>
<evidence type="ECO:0000256" key="9">
    <source>
        <dbReference type="ARBA" id="ARBA00023002"/>
    </source>
</evidence>
<dbReference type="Proteomes" id="UP000694523">
    <property type="component" value="Unplaced"/>
</dbReference>
<evidence type="ECO:0000256" key="13">
    <source>
        <dbReference type="PIRSR" id="PIRSR602401-1"/>
    </source>
</evidence>
<keyword evidence="5 13" id="KW-0349">Heme</keyword>
<dbReference type="PANTHER" id="PTHR24300">
    <property type="entry name" value="CYTOCHROME P450 508A4-RELATED"/>
    <property type="match status" value="1"/>
</dbReference>
<dbReference type="Pfam" id="PF00067">
    <property type="entry name" value="p450"/>
    <property type="match status" value="1"/>
</dbReference>
<keyword evidence="17" id="KW-1185">Reference proteome</keyword>
<evidence type="ECO:0000256" key="6">
    <source>
        <dbReference type="ARBA" id="ARBA00022723"/>
    </source>
</evidence>
<reference evidence="16" key="2">
    <citation type="submission" date="2025-09" db="UniProtKB">
        <authorList>
            <consortium name="Ensembl"/>
        </authorList>
    </citation>
    <scope>IDENTIFICATION</scope>
</reference>
<dbReference type="GO" id="GO:0046222">
    <property type="term" value="P:aflatoxin metabolic process"/>
    <property type="evidence" value="ECO:0007669"/>
    <property type="project" value="UniProtKB-ARBA"/>
</dbReference>
<dbReference type="InterPro" id="IPR017972">
    <property type="entry name" value="Cyt_P450_CS"/>
</dbReference>
<dbReference type="Ensembl" id="ENSNMLT00000026383.1">
    <property type="protein sequence ID" value="ENSNMLP00000023578.1"/>
    <property type="gene ID" value="ENSNMLG00000015040.1"/>
</dbReference>
<dbReference type="PROSITE" id="PS00086">
    <property type="entry name" value="CYTOCHROME_P450"/>
    <property type="match status" value="1"/>
</dbReference>
<evidence type="ECO:0000256" key="11">
    <source>
        <dbReference type="ARBA" id="ARBA00023033"/>
    </source>
</evidence>
<name>A0A8C6TSD3_9GOBI</name>
<sequence>MGFTDALLSSPGTVLGAVLVLLLFYLFYGLGSDQGPPGPRPFPVVGNLLQLDLKQPYNTLMEYSKQYGSVFTVWLGPKKVVVLAGYKTVKEGLVDNADVFGDRDELHIFTETMKKDKRGKKLQDLSSKLELRRFTMTNLRDYGMGKRACEDKITEEAQYLCNVFKNFKGKPLDTTQPMNQAVSNIICSMVYGSRFEYDDPKFVTLVSDANRIMRIGGSPSVQIYNMFPWLGRLVPKRNELIKLKEKNENQNRQFFKNLRETLNPQMCRGFVDSFLVRQKKEERVPDSPFDEDNLLQTALQLFAAGTETTATTLRWGLLIMAKYPHLQDQVREEISRVIGSRQVLTEDRKDLPFTDAVIHETQRIANIVPMGLPHRTSQDITFQGHFIKKGTTVFPLLTSVLYDESQWEKPHSFHPAHFLDKDGKFVKRNAFMPFSAGRRICLGEGLARMELFIFFVTLMQRFRFTAPPGVSEEELELVPRVGLSLNPTAHELCAVPCL</sequence>
<dbReference type="GO" id="GO:0005789">
    <property type="term" value="C:endoplasmic reticulum membrane"/>
    <property type="evidence" value="ECO:0007669"/>
    <property type="project" value="UniProtKB-SubCell"/>
</dbReference>
<dbReference type="InterPro" id="IPR036396">
    <property type="entry name" value="Cyt_P450_sf"/>
</dbReference>
<evidence type="ECO:0000256" key="8">
    <source>
        <dbReference type="ARBA" id="ARBA00022848"/>
    </source>
</evidence>
<comment type="subcellular location">
    <subcellularLocation>
        <location evidence="3">Endoplasmic reticulum membrane</location>
    </subcellularLocation>
    <subcellularLocation>
        <location evidence="2">Microsome membrane</location>
    </subcellularLocation>
</comment>
<evidence type="ECO:0000256" key="3">
    <source>
        <dbReference type="ARBA" id="ARBA00004586"/>
    </source>
</evidence>
<keyword evidence="10 13" id="KW-0408">Iron</keyword>
<evidence type="ECO:0000313" key="16">
    <source>
        <dbReference type="Ensembl" id="ENSNMLP00000023578.1"/>
    </source>
</evidence>
<evidence type="ECO:0008006" key="18">
    <source>
        <dbReference type="Google" id="ProtNLM"/>
    </source>
</evidence>
<keyword evidence="12 15" id="KW-0472">Membrane</keyword>
<protein>
    <recommendedName>
        <fullName evidence="18">Cytochrome P450 2K1-like</fullName>
    </recommendedName>
</protein>
<keyword evidence="15" id="KW-1133">Transmembrane helix</keyword>
<keyword evidence="7" id="KW-0256">Endoplasmic reticulum</keyword>
<evidence type="ECO:0000256" key="2">
    <source>
        <dbReference type="ARBA" id="ARBA00004524"/>
    </source>
</evidence>
<dbReference type="InterPro" id="IPR008069">
    <property type="entry name" value="Cyt_P450_E_grp-I_CYP2D-like"/>
</dbReference>
<dbReference type="InterPro" id="IPR001128">
    <property type="entry name" value="Cyt_P450"/>
</dbReference>
<keyword evidence="9 14" id="KW-0560">Oxidoreductase</keyword>
<evidence type="ECO:0000256" key="12">
    <source>
        <dbReference type="ARBA" id="ARBA00023136"/>
    </source>
</evidence>
<dbReference type="PANTHER" id="PTHR24300:SF319">
    <property type="entry name" value="CYTOCHROME P450, FAMILY 2, SUBFAMILY AC, POLYPEPTIDE 1"/>
    <property type="match status" value="1"/>
</dbReference>
<keyword evidence="15" id="KW-0812">Transmembrane</keyword>
<dbReference type="GO" id="GO:0016712">
    <property type="term" value="F:oxidoreductase activity, acting on paired donors, with incorporation or reduction of molecular oxygen, reduced flavin or flavoprotein as one donor, and incorporation of one atom of oxygen"/>
    <property type="evidence" value="ECO:0007669"/>
    <property type="project" value="InterPro"/>
</dbReference>
<dbReference type="GO" id="GO:0020037">
    <property type="term" value="F:heme binding"/>
    <property type="evidence" value="ECO:0007669"/>
    <property type="project" value="InterPro"/>
</dbReference>
<dbReference type="Gene3D" id="1.10.630.10">
    <property type="entry name" value="Cytochrome P450"/>
    <property type="match status" value="1"/>
</dbReference>
<proteinExistence type="inferred from homology"/>
<evidence type="ECO:0000256" key="1">
    <source>
        <dbReference type="ARBA" id="ARBA00001971"/>
    </source>
</evidence>
<dbReference type="InterPro" id="IPR050182">
    <property type="entry name" value="Cytochrome_P450_fam2"/>
</dbReference>
<dbReference type="GO" id="GO:0006082">
    <property type="term" value="P:organic acid metabolic process"/>
    <property type="evidence" value="ECO:0007669"/>
    <property type="project" value="TreeGrafter"/>
</dbReference>
<evidence type="ECO:0000256" key="10">
    <source>
        <dbReference type="ARBA" id="ARBA00023004"/>
    </source>
</evidence>
<feature type="transmembrane region" description="Helical" evidence="15">
    <location>
        <begin position="12"/>
        <end position="30"/>
    </location>
</feature>
<dbReference type="PRINTS" id="PR01686">
    <property type="entry name" value="EP450ICYP2D"/>
</dbReference>
<dbReference type="SUPFAM" id="SSF48264">
    <property type="entry name" value="Cytochrome P450"/>
    <property type="match status" value="1"/>
</dbReference>
<evidence type="ECO:0000256" key="15">
    <source>
        <dbReference type="SAM" id="Phobius"/>
    </source>
</evidence>